<evidence type="ECO:0000313" key="6">
    <source>
        <dbReference type="EMBL" id="KAL2041807.1"/>
    </source>
</evidence>
<dbReference type="Proteomes" id="UP001590950">
    <property type="component" value="Unassembled WGS sequence"/>
</dbReference>
<proteinExistence type="inferred from homology"/>
<keyword evidence="1" id="KW-0677">Repeat</keyword>
<gene>
    <name evidence="6" type="ORF">N7G274_005591</name>
</gene>
<dbReference type="Gene3D" id="1.25.40.10">
    <property type="entry name" value="Tetratricopeptide repeat domain"/>
    <property type="match status" value="1"/>
</dbReference>
<dbReference type="SUPFAM" id="SSF48452">
    <property type="entry name" value="TPR-like"/>
    <property type="match status" value="1"/>
</dbReference>
<dbReference type="SMART" id="SM00028">
    <property type="entry name" value="TPR"/>
    <property type="match status" value="3"/>
</dbReference>
<sequence>MPRVEEPPNDFGEPLNISSGQTAPASPPVPSVAPSVASGSIPFPVGDKLQGQNGTTPAMPPHMASVKSHTADEIVQMMNRTPLFMTSLENAGYEDGENFELEAMRALQYEGTPSESAQGFKEQGNDMVKAKKWKDAKEFYTRGLVVLSPNGKASLKLSHAAGDVPSTADEEAETRKESEIEEACYVNRALCNLELKNYRSTTLDCASALRINPKNVKAFYRSSLALLALDKVAEASDACSCGLSLDPNNTALKSLKNKITDRQMALRVVQQKKQEREQRIQEEKLVLTAALRARNIRTCTTAQPPNMEDAAIHLFPDPVSLKSTIMFPTVLLYPLHLQSDFIKAFSETDTLPQHLEYIFPLPWDEEHSYTLQSVEYYMETGSGGLIKVGKNVSLGKVLGSDGVEILDGIVRINVVLKSEAKAWIEEMKARKGKRGDRQSN</sequence>
<dbReference type="EMBL" id="JBEFKJ010000016">
    <property type="protein sequence ID" value="KAL2041807.1"/>
    <property type="molecule type" value="Genomic_DNA"/>
</dbReference>
<dbReference type="PANTHER" id="PTHR46035">
    <property type="entry name" value="TETRATRICOPEPTIDE REPEAT PROTEIN 4"/>
    <property type="match status" value="1"/>
</dbReference>
<comment type="similarity">
    <text evidence="3">Belongs to the TTC4 family.</text>
</comment>
<dbReference type="Pfam" id="PF18972">
    <property type="entry name" value="Wheel"/>
    <property type="match status" value="1"/>
</dbReference>
<dbReference type="InterPro" id="IPR044059">
    <property type="entry name" value="Csn1/TTC4_wheel"/>
</dbReference>
<evidence type="ECO:0000256" key="4">
    <source>
        <dbReference type="SAM" id="MobiDB-lite"/>
    </source>
</evidence>
<comment type="caution">
    <text evidence="6">The sequence shown here is derived from an EMBL/GenBank/DDBJ whole genome shotgun (WGS) entry which is preliminary data.</text>
</comment>
<evidence type="ECO:0000259" key="5">
    <source>
        <dbReference type="Pfam" id="PF18972"/>
    </source>
</evidence>
<protein>
    <recommendedName>
        <fullName evidence="5">Cns1/TTC4 wheel domain-containing protein</fullName>
    </recommendedName>
</protein>
<keyword evidence="2" id="KW-0802">TPR repeat</keyword>
<evidence type="ECO:0000256" key="2">
    <source>
        <dbReference type="ARBA" id="ARBA00022803"/>
    </source>
</evidence>
<feature type="domain" description="Cns1/TTC4 wheel" evidence="5">
    <location>
        <begin position="317"/>
        <end position="426"/>
    </location>
</feature>
<evidence type="ECO:0000256" key="1">
    <source>
        <dbReference type="ARBA" id="ARBA00022737"/>
    </source>
</evidence>
<feature type="region of interest" description="Disordered" evidence="4">
    <location>
        <begin position="1"/>
        <end position="65"/>
    </location>
</feature>
<dbReference type="InterPro" id="IPR011990">
    <property type="entry name" value="TPR-like_helical_dom_sf"/>
</dbReference>
<dbReference type="PANTHER" id="PTHR46035:SF1">
    <property type="entry name" value="TETRATRICOPEPTIDE REPEAT PROTEIN 4"/>
    <property type="match status" value="1"/>
</dbReference>
<accession>A0ABR4ABE2</accession>
<dbReference type="InterPro" id="IPR019734">
    <property type="entry name" value="TPR_rpt"/>
</dbReference>
<organism evidence="6 7">
    <name type="scientific">Stereocaulon virgatum</name>
    <dbReference type="NCBI Taxonomy" id="373712"/>
    <lineage>
        <taxon>Eukaryota</taxon>
        <taxon>Fungi</taxon>
        <taxon>Dikarya</taxon>
        <taxon>Ascomycota</taxon>
        <taxon>Pezizomycotina</taxon>
        <taxon>Lecanoromycetes</taxon>
        <taxon>OSLEUM clade</taxon>
        <taxon>Lecanoromycetidae</taxon>
        <taxon>Lecanorales</taxon>
        <taxon>Lecanorineae</taxon>
        <taxon>Stereocaulaceae</taxon>
        <taxon>Stereocaulon</taxon>
    </lineage>
</organism>
<evidence type="ECO:0000256" key="3">
    <source>
        <dbReference type="ARBA" id="ARBA00023602"/>
    </source>
</evidence>
<reference evidence="6 7" key="1">
    <citation type="submission" date="2024-09" db="EMBL/GenBank/DDBJ databases">
        <title>Rethinking Asexuality: The Enigmatic Case of Functional Sexual Genes in Lepraria (Stereocaulaceae).</title>
        <authorList>
            <person name="Doellman M."/>
            <person name="Sun Y."/>
            <person name="Barcenas-Pena A."/>
            <person name="Lumbsch H.T."/>
            <person name="Grewe F."/>
        </authorList>
    </citation>
    <scope>NUCLEOTIDE SEQUENCE [LARGE SCALE GENOMIC DNA]</scope>
    <source>
        <strain evidence="6 7">Mercado 3170</strain>
    </source>
</reference>
<dbReference type="CDD" id="cd21381">
    <property type="entry name" value="CTWD_TTC4"/>
    <property type="match status" value="1"/>
</dbReference>
<name>A0ABR4ABE2_9LECA</name>
<keyword evidence="7" id="KW-1185">Reference proteome</keyword>
<evidence type="ECO:0000313" key="7">
    <source>
        <dbReference type="Proteomes" id="UP001590950"/>
    </source>
</evidence>